<dbReference type="InterPro" id="IPR008978">
    <property type="entry name" value="HSP20-like_chaperone"/>
</dbReference>
<keyword evidence="1" id="KW-0346">Stress response</keyword>
<reference evidence="6" key="1">
    <citation type="submission" date="2023-03" db="EMBL/GenBank/DDBJ databases">
        <authorList>
            <person name="Julca I."/>
        </authorList>
    </citation>
    <scope>NUCLEOTIDE SEQUENCE</scope>
</reference>
<dbReference type="InterPro" id="IPR031107">
    <property type="entry name" value="Small_HSP"/>
</dbReference>
<dbReference type="AlphaFoldDB" id="A0AAV1CUZ1"/>
<dbReference type="Pfam" id="PF00011">
    <property type="entry name" value="HSP20"/>
    <property type="match status" value="1"/>
</dbReference>
<evidence type="ECO:0000256" key="2">
    <source>
        <dbReference type="PROSITE-ProRule" id="PRU00285"/>
    </source>
</evidence>
<proteinExistence type="inferred from homology"/>
<keyword evidence="7" id="KW-1185">Reference proteome</keyword>
<feature type="region of interest" description="Disordered" evidence="4">
    <location>
        <begin position="64"/>
        <end position="90"/>
    </location>
</feature>
<dbReference type="Proteomes" id="UP001161247">
    <property type="component" value="Chromosome 3"/>
</dbReference>
<evidence type="ECO:0000256" key="4">
    <source>
        <dbReference type="SAM" id="MobiDB-lite"/>
    </source>
</evidence>
<evidence type="ECO:0000259" key="5">
    <source>
        <dbReference type="PROSITE" id="PS01031"/>
    </source>
</evidence>
<evidence type="ECO:0000256" key="3">
    <source>
        <dbReference type="RuleBase" id="RU003616"/>
    </source>
</evidence>
<dbReference type="InterPro" id="IPR002068">
    <property type="entry name" value="A-crystallin/Hsp20_dom"/>
</dbReference>
<sequence length="209" mass="24535">MELSPSFWMIKTEHCSKMASLLPMYDARHRTNFGYEPHYPIYGEDQTEDHHDYYNKNHQNHIPILSGNSPYSVHPPSYHHRNNHFSSSSPPVRLDDAAIEWKDTPEAHIFKTVLPVGVRREDVKVQLEDDRILRISAERVSETGDRRKNWRHVEFSGPKFMTAVTLPEDARADLIKSSWENGVLTVRIPRRDMGRNYRHRVRNVDISDH</sequence>
<comment type="similarity">
    <text evidence="2 3">Belongs to the small heat shock protein (HSP20) family.</text>
</comment>
<protein>
    <submittedName>
        <fullName evidence="6">OLC1v1034971C1</fullName>
    </submittedName>
</protein>
<gene>
    <name evidence="6" type="ORF">OLC1_LOCUS8575</name>
</gene>
<evidence type="ECO:0000256" key="1">
    <source>
        <dbReference type="ARBA" id="ARBA00023016"/>
    </source>
</evidence>
<feature type="domain" description="SHSP" evidence="5">
    <location>
        <begin position="83"/>
        <end position="207"/>
    </location>
</feature>
<accession>A0AAV1CUZ1</accession>
<dbReference type="Gene3D" id="2.60.40.790">
    <property type="match status" value="1"/>
</dbReference>
<organism evidence="6 7">
    <name type="scientific">Oldenlandia corymbosa var. corymbosa</name>
    <dbReference type="NCBI Taxonomy" id="529605"/>
    <lineage>
        <taxon>Eukaryota</taxon>
        <taxon>Viridiplantae</taxon>
        <taxon>Streptophyta</taxon>
        <taxon>Embryophyta</taxon>
        <taxon>Tracheophyta</taxon>
        <taxon>Spermatophyta</taxon>
        <taxon>Magnoliopsida</taxon>
        <taxon>eudicotyledons</taxon>
        <taxon>Gunneridae</taxon>
        <taxon>Pentapetalae</taxon>
        <taxon>asterids</taxon>
        <taxon>lamiids</taxon>
        <taxon>Gentianales</taxon>
        <taxon>Rubiaceae</taxon>
        <taxon>Rubioideae</taxon>
        <taxon>Spermacoceae</taxon>
        <taxon>Hedyotis-Oldenlandia complex</taxon>
        <taxon>Oldenlandia</taxon>
    </lineage>
</organism>
<name>A0AAV1CUZ1_OLDCO</name>
<evidence type="ECO:0000313" key="6">
    <source>
        <dbReference type="EMBL" id="CAI9098342.1"/>
    </source>
</evidence>
<dbReference type="PANTHER" id="PTHR11527">
    <property type="entry name" value="HEAT-SHOCK PROTEIN 20 FAMILY MEMBER"/>
    <property type="match status" value="1"/>
</dbReference>
<dbReference type="EMBL" id="OX459120">
    <property type="protein sequence ID" value="CAI9098342.1"/>
    <property type="molecule type" value="Genomic_DNA"/>
</dbReference>
<evidence type="ECO:0000313" key="7">
    <source>
        <dbReference type="Proteomes" id="UP001161247"/>
    </source>
</evidence>
<dbReference type="PROSITE" id="PS01031">
    <property type="entry name" value="SHSP"/>
    <property type="match status" value="1"/>
</dbReference>
<dbReference type="SUPFAM" id="SSF49764">
    <property type="entry name" value="HSP20-like chaperones"/>
    <property type="match status" value="1"/>
</dbReference>